<dbReference type="InterPro" id="IPR002509">
    <property type="entry name" value="NODB_dom"/>
</dbReference>
<dbReference type="InterPro" id="IPR011330">
    <property type="entry name" value="Glyco_hydro/deAcase_b/a-brl"/>
</dbReference>
<proteinExistence type="predicted"/>
<dbReference type="Gene3D" id="3.20.20.370">
    <property type="entry name" value="Glycoside hydrolase/deacetylase"/>
    <property type="match status" value="1"/>
</dbReference>
<name>A0ABM7T2M1_9CLOT</name>
<sequence length="276" mass="32265">MGIIINRFPNGRKKALTLSYDDGVNQDKRLVSIFNKYDLKGTFNLNSGIQSENNYWINQGKTIRRMNIDEIEEVYKGHEIAIHSLTHPHLEDLPKEMLITEIFEDRKNLEKVFGYPVRGMAYPYGTYNEKVLDVMKICGVEYSRTVNSHEKVNLPENFLEWHPTCHHTNPRLMEITKNFIESEFRSMSLLYVWGHSYEFDVDENWELIQEFCETVSNNNSIWYATNIEIIDYLKALDNLRYSADCGIVYNPTAISLWISADEKSIEIKSGETVKIK</sequence>
<dbReference type="Pfam" id="PF01522">
    <property type="entry name" value="Polysacc_deac_1"/>
    <property type="match status" value="1"/>
</dbReference>
<reference evidence="5" key="1">
    <citation type="submission" date="2021-07" db="EMBL/GenBank/DDBJ databases">
        <title>Complete genome sequencing of a Clostridium isolate.</title>
        <authorList>
            <person name="Ueki A."/>
            <person name="Tonouchi A."/>
        </authorList>
    </citation>
    <scope>NUCLEOTIDE SEQUENCE [LARGE SCALE GENOMIC DNA]</scope>
    <source>
        <strain evidence="5">C5S11</strain>
    </source>
</reference>
<evidence type="ECO:0000313" key="4">
    <source>
        <dbReference type="EMBL" id="BCZ45485.1"/>
    </source>
</evidence>
<dbReference type="PROSITE" id="PS51677">
    <property type="entry name" value="NODB"/>
    <property type="match status" value="1"/>
</dbReference>
<comment type="subcellular location">
    <subcellularLocation>
        <location evidence="1">Secreted</location>
    </subcellularLocation>
</comment>
<organism evidence="4 5">
    <name type="scientific">Clostridium gelidum</name>
    <dbReference type="NCBI Taxonomy" id="704125"/>
    <lineage>
        <taxon>Bacteria</taxon>
        <taxon>Bacillati</taxon>
        <taxon>Bacillota</taxon>
        <taxon>Clostridia</taxon>
        <taxon>Eubacteriales</taxon>
        <taxon>Clostridiaceae</taxon>
        <taxon>Clostridium</taxon>
    </lineage>
</organism>
<dbReference type="Proteomes" id="UP000824633">
    <property type="component" value="Chromosome"/>
</dbReference>
<evidence type="ECO:0000256" key="2">
    <source>
        <dbReference type="ARBA" id="ARBA00022729"/>
    </source>
</evidence>
<accession>A0ABM7T2M1</accession>
<evidence type="ECO:0000313" key="5">
    <source>
        <dbReference type="Proteomes" id="UP000824633"/>
    </source>
</evidence>
<protein>
    <submittedName>
        <fullName evidence="4">Polysaccharide deacetylase</fullName>
    </submittedName>
</protein>
<keyword evidence="2" id="KW-0732">Signal</keyword>
<dbReference type="CDD" id="cd10967">
    <property type="entry name" value="CE4_GLA_like_6s"/>
    <property type="match status" value="1"/>
</dbReference>
<dbReference type="SUPFAM" id="SSF88713">
    <property type="entry name" value="Glycoside hydrolase/deacetylase"/>
    <property type="match status" value="1"/>
</dbReference>
<dbReference type="RefSeq" id="WP_224037081.1">
    <property type="nucleotide sequence ID" value="NZ_AP024849.1"/>
</dbReference>
<dbReference type="PANTHER" id="PTHR34216">
    <property type="match status" value="1"/>
</dbReference>
<keyword evidence="5" id="KW-1185">Reference proteome</keyword>
<evidence type="ECO:0000259" key="3">
    <source>
        <dbReference type="PROSITE" id="PS51677"/>
    </source>
</evidence>
<dbReference type="EMBL" id="AP024849">
    <property type="protein sequence ID" value="BCZ45485.1"/>
    <property type="molecule type" value="Genomic_DNA"/>
</dbReference>
<feature type="domain" description="NodB homology" evidence="3">
    <location>
        <begin position="14"/>
        <end position="242"/>
    </location>
</feature>
<evidence type="ECO:0000256" key="1">
    <source>
        <dbReference type="ARBA" id="ARBA00004613"/>
    </source>
</evidence>
<dbReference type="InterPro" id="IPR051398">
    <property type="entry name" value="Polysacch_Deacetylase"/>
</dbReference>
<dbReference type="PANTHER" id="PTHR34216:SF3">
    <property type="entry name" value="POLY-BETA-1,6-N-ACETYL-D-GLUCOSAMINE N-DEACETYLASE"/>
    <property type="match status" value="1"/>
</dbReference>
<gene>
    <name evidence="4" type="ORF">psyc5s11_15520</name>
</gene>